<evidence type="ECO:0000256" key="14">
    <source>
        <dbReference type="ARBA" id="ARBA00029326"/>
    </source>
</evidence>
<comment type="caution">
    <text evidence="18">The sequence shown here is derived from an EMBL/GenBank/DDBJ whole genome shotgun (WGS) entry which is preliminary data.</text>
</comment>
<evidence type="ECO:0000256" key="7">
    <source>
        <dbReference type="ARBA" id="ARBA00022777"/>
    </source>
</evidence>
<dbReference type="Gene3D" id="3.30.70.890">
    <property type="entry name" value="GHMP kinase, C-terminal domain"/>
    <property type="match status" value="1"/>
</dbReference>
<evidence type="ECO:0000256" key="2">
    <source>
        <dbReference type="ARBA" id="ARBA00006495"/>
    </source>
</evidence>
<keyword evidence="19" id="KW-1185">Reference proteome</keyword>
<keyword evidence="9 15" id="KW-0752">Steroid biosynthesis</keyword>
<comment type="catalytic activity">
    <reaction evidence="14">
        <text>(R)-5-phosphomevalonate + ATP = (R)-5-diphosphomevalonate + ADP</text>
        <dbReference type="Rhea" id="RHEA:16341"/>
        <dbReference type="ChEBI" id="CHEBI:30616"/>
        <dbReference type="ChEBI" id="CHEBI:57557"/>
        <dbReference type="ChEBI" id="CHEBI:58146"/>
        <dbReference type="ChEBI" id="CHEBI:456216"/>
        <dbReference type="EC" id="2.7.4.2"/>
    </reaction>
    <physiologicalReaction direction="left-to-right" evidence="14">
        <dbReference type="Rhea" id="RHEA:16342"/>
    </physiologicalReaction>
</comment>
<evidence type="ECO:0000313" key="18">
    <source>
        <dbReference type="EMBL" id="POS77943.1"/>
    </source>
</evidence>
<evidence type="ECO:0000259" key="16">
    <source>
        <dbReference type="Pfam" id="PF00288"/>
    </source>
</evidence>
<keyword evidence="11 15" id="KW-0443">Lipid metabolism</keyword>
<evidence type="ECO:0000256" key="10">
    <source>
        <dbReference type="ARBA" id="ARBA00023011"/>
    </source>
</evidence>
<dbReference type="InParanoid" id="A0A2P5I615"/>
<evidence type="ECO:0000256" key="4">
    <source>
        <dbReference type="ARBA" id="ARBA00022516"/>
    </source>
</evidence>
<dbReference type="SUPFAM" id="SSF54211">
    <property type="entry name" value="Ribosomal protein S5 domain 2-like"/>
    <property type="match status" value="1"/>
</dbReference>
<dbReference type="GO" id="GO:0019287">
    <property type="term" value="P:isopentenyl diphosphate biosynthetic process, mevalonate pathway"/>
    <property type="evidence" value="ECO:0007669"/>
    <property type="project" value="UniProtKB-UniRule"/>
</dbReference>
<dbReference type="PANTHER" id="PTHR31814">
    <property type="match status" value="1"/>
</dbReference>
<evidence type="ECO:0000256" key="1">
    <source>
        <dbReference type="ARBA" id="ARBA00005017"/>
    </source>
</evidence>
<organism evidence="18 19">
    <name type="scientific">Diaporthe helianthi</name>
    <dbReference type="NCBI Taxonomy" id="158607"/>
    <lineage>
        <taxon>Eukaryota</taxon>
        <taxon>Fungi</taxon>
        <taxon>Dikarya</taxon>
        <taxon>Ascomycota</taxon>
        <taxon>Pezizomycotina</taxon>
        <taxon>Sordariomycetes</taxon>
        <taxon>Sordariomycetidae</taxon>
        <taxon>Diaporthales</taxon>
        <taxon>Diaporthaceae</taxon>
        <taxon>Diaporthe</taxon>
    </lineage>
</organism>
<accession>A0A2P5I615</accession>
<dbReference type="PANTHER" id="PTHR31814:SF2">
    <property type="entry name" value="PHOSPHOMEVALONATE KINASE"/>
    <property type="match status" value="1"/>
</dbReference>
<keyword evidence="6" id="KW-0547">Nucleotide-binding</keyword>
<dbReference type="GO" id="GO:0006696">
    <property type="term" value="P:ergosterol biosynthetic process"/>
    <property type="evidence" value="ECO:0007669"/>
    <property type="project" value="TreeGrafter"/>
</dbReference>
<protein>
    <recommendedName>
        <fullName evidence="3 15">Phosphomevalonate kinase</fullName>
        <ecNumber evidence="3 15">2.7.4.2</ecNumber>
    </recommendedName>
</protein>
<comment type="similarity">
    <text evidence="2 15">Belongs to the GHMP kinase family. Mevalonate kinase subfamily.</text>
</comment>
<dbReference type="InterPro" id="IPR013750">
    <property type="entry name" value="GHMP_kinase_C_dom"/>
</dbReference>
<dbReference type="GO" id="GO:0005524">
    <property type="term" value="F:ATP binding"/>
    <property type="evidence" value="ECO:0007669"/>
    <property type="project" value="UniProtKB-UniRule"/>
</dbReference>
<keyword evidence="12" id="KW-1207">Sterol metabolism</keyword>
<evidence type="ECO:0000256" key="6">
    <source>
        <dbReference type="ARBA" id="ARBA00022741"/>
    </source>
</evidence>
<dbReference type="FunCoup" id="A0A2P5I615">
    <property type="interactions" value="108"/>
</dbReference>
<evidence type="ECO:0000256" key="11">
    <source>
        <dbReference type="ARBA" id="ARBA00023098"/>
    </source>
</evidence>
<dbReference type="InterPro" id="IPR036554">
    <property type="entry name" value="GHMP_kinase_C_sf"/>
</dbReference>
<dbReference type="GO" id="GO:0010142">
    <property type="term" value="P:farnesyl diphosphate biosynthetic process, mevalonate pathway"/>
    <property type="evidence" value="ECO:0007669"/>
    <property type="project" value="TreeGrafter"/>
</dbReference>
<evidence type="ECO:0000256" key="13">
    <source>
        <dbReference type="ARBA" id="ARBA00023221"/>
    </source>
</evidence>
<dbReference type="AlphaFoldDB" id="A0A2P5I615"/>
<dbReference type="Proteomes" id="UP000094444">
    <property type="component" value="Unassembled WGS sequence"/>
</dbReference>
<evidence type="ECO:0000256" key="3">
    <source>
        <dbReference type="ARBA" id="ARBA00012958"/>
    </source>
</evidence>
<evidence type="ECO:0000256" key="5">
    <source>
        <dbReference type="ARBA" id="ARBA00022679"/>
    </source>
</evidence>
<name>A0A2P5I615_DIAHE</name>
<evidence type="ECO:0000256" key="9">
    <source>
        <dbReference type="ARBA" id="ARBA00022955"/>
    </source>
</evidence>
<dbReference type="InterPro" id="IPR016005">
    <property type="entry name" value="Erg8"/>
</dbReference>
<dbReference type="GO" id="GO:0004631">
    <property type="term" value="F:phosphomevalonate kinase activity"/>
    <property type="evidence" value="ECO:0007669"/>
    <property type="project" value="UniProtKB-UniRule"/>
</dbReference>
<dbReference type="EC" id="2.7.4.2" evidence="3 15"/>
<dbReference type="Gene3D" id="3.30.230.10">
    <property type="match status" value="1"/>
</dbReference>
<keyword evidence="8" id="KW-0067">ATP-binding</keyword>
<dbReference type="OrthoDB" id="10262935at2759"/>
<evidence type="ECO:0000256" key="15">
    <source>
        <dbReference type="PIRNR" id="PIRNR017288"/>
    </source>
</evidence>
<dbReference type="SUPFAM" id="SSF55060">
    <property type="entry name" value="GHMP Kinase, C-terminal domain"/>
    <property type="match status" value="1"/>
</dbReference>
<reference evidence="18" key="1">
    <citation type="submission" date="2017-09" db="EMBL/GenBank/DDBJ databases">
        <title>Polyketide synthases of a Diaporthe helianthi virulent isolate.</title>
        <authorList>
            <person name="Baroncelli R."/>
        </authorList>
    </citation>
    <scope>NUCLEOTIDE SEQUENCE [LARGE SCALE GENOMIC DNA]</scope>
    <source>
        <strain evidence="18">7/96</strain>
    </source>
</reference>
<comment type="pathway">
    <text evidence="1 15">Isoprenoid biosynthesis; isopentenyl diphosphate biosynthesis via mevalonate pathway; isopentenyl diphosphate from (R)-mevalonate: step 2/3.</text>
</comment>
<keyword evidence="10" id="KW-0756">Sterol biosynthesis</keyword>
<dbReference type="UniPathway" id="UPA00057">
    <property type="reaction ID" value="UER00099"/>
</dbReference>
<sequence>MTVQSENPTAAVSAPGKVLLAGGYLVTDRDYTGLVFGLNARINVVARGITTSEGVQLTEIVVESPQFVGGTWRYGYHLAPEDGGITVTQLQVGSSYQPNPFIETTLTYALTYISRVVHQRPAHSIQSARLTILADTDYYSASSSSPSSSSSSSTSNRFIPFGTSLKDAKKTGLGSSAALVTSLTAALLSHYLDPDQFDLTTDNGRTVLHNLAQTAHCRAQGKIGSGFDVAAAVHGSCLYRRFSPSVLDAVPQPGQPGFGTKLEETISGGGGGGQAKWDTEIQKDKVSLPRGVAMRMVDVECGSQTVGMVKAVNAWRASDPAGSKALWDELQGKNEALASVLAEDRVGELPSALAASRELVRAMGAKSGVPIEPESQTELIDALSAVEGVYGGVVPGAGGFDAVAILVKDDGETVARVERFLEEWSAKRKDSKVKLLGVKGELEGVRVEELRQFDGWLS</sequence>
<evidence type="ECO:0000256" key="8">
    <source>
        <dbReference type="ARBA" id="ARBA00022840"/>
    </source>
</evidence>
<feature type="domain" description="GHMP kinase N-terminal" evidence="16">
    <location>
        <begin position="170"/>
        <end position="235"/>
    </location>
</feature>
<dbReference type="Pfam" id="PF08544">
    <property type="entry name" value="GHMP_kinases_C"/>
    <property type="match status" value="1"/>
</dbReference>
<dbReference type="InterPro" id="IPR020568">
    <property type="entry name" value="Ribosomal_Su5_D2-typ_SF"/>
</dbReference>
<proteinExistence type="inferred from homology"/>
<keyword evidence="7 15" id="KW-0418">Kinase</keyword>
<gene>
    <name evidence="18" type="ORF">DHEL01_v203656</name>
</gene>
<evidence type="ECO:0000256" key="12">
    <source>
        <dbReference type="ARBA" id="ARBA00023166"/>
    </source>
</evidence>
<dbReference type="InterPro" id="IPR014721">
    <property type="entry name" value="Ribsml_uS5_D2-typ_fold_subgr"/>
</dbReference>
<keyword evidence="4 15" id="KW-0444">Lipid biosynthesis</keyword>
<dbReference type="GO" id="GO:0005777">
    <property type="term" value="C:peroxisome"/>
    <property type="evidence" value="ECO:0007669"/>
    <property type="project" value="TreeGrafter"/>
</dbReference>
<keyword evidence="5 15" id="KW-0808">Transferase</keyword>
<feature type="domain" description="GHMP kinase C-terminal" evidence="17">
    <location>
        <begin position="357"/>
        <end position="417"/>
    </location>
</feature>
<evidence type="ECO:0000313" key="19">
    <source>
        <dbReference type="Proteomes" id="UP000094444"/>
    </source>
</evidence>
<dbReference type="Pfam" id="PF00288">
    <property type="entry name" value="GHMP_kinases_N"/>
    <property type="match status" value="1"/>
</dbReference>
<dbReference type="EMBL" id="MAVT02000227">
    <property type="protein sequence ID" value="POS77943.1"/>
    <property type="molecule type" value="Genomic_DNA"/>
</dbReference>
<dbReference type="InterPro" id="IPR035102">
    <property type="entry name" value="Phosphomevalonate_kinase"/>
</dbReference>
<dbReference type="STRING" id="158607.A0A2P5I615"/>
<keyword evidence="13 15" id="KW-0753">Steroid metabolism</keyword>
<dbReference type="InterPro" id="IPR006204">
    <property type="entry name" value="GHMP_kinase_N_dom"/>
</dbReference>
<dbReference type="PIRSF" id="PIRSF017288">
    <property type="entry name" value="PMK_GHMP_euk"/>
    <property type="match status" value="1"/>
</dbReference>
<evidence type="ECO:0000259" key="17">
    <source>
        <dbReference type="Pfam" id="PF08544"/>
    </source>
</evidence>